<proteinExistence type="predicted"/>
<dbReference type="PANTHER" id="PTHR46603">
    <property type="entry name" value="ABSCISSION/NOCUT CHECKPOINT REGULATOR"/>
    <property type="match status" value="1"/>
</dbReference>
<dbReference type="OrthoDB" id="5407799at2759"/>
<dbReference type="CDD" id="cd19817">
    <property type="entry name" value="Bbox1_ANCHR-like"/>
    <property type="match status" value="1"/>
</dbReference>
<dbReference type="PANTHER" id="PTHR46603:SF1">
    <property type="entry name" value="ABSCISSION_NOCUT CHECKPOINT REGULATOR"/>
    <property type="match status" value="1"/>
</dbReference>
<sequence length="250" mass="29587">MNDNDNDLAKRVAQLKEEKEVKETFNLISDEELAQRFENVFSSQQQPVNKYVIPSDTDMDEVEKLLQDVDLLNSDEEEEEQEQEDDNVLNYTEKKRKQNEKMKEITKTFLGVQEGKEDIILDNESNELLNQIKDQVNVEKKYSHLDKQRELDLEKRYLELKQNPPHLFTISSTQQDNNKQRFPGPPPKPIQENEFHDEMDDWCIICNEDATIECKGCDNDRFCDPCWFDGHRSDMADYEAMKHKFNRLTS</sequence>
<dbReference type="EMBL" id="JAEPRB010000101">
    <property type="protein sequence ID" value="KAG2221736.1"/>
    <property type="molecule type" value="Genomic_DNA"/>
</dbReference>
<dbReference type="Proteomes" id="UP000646827">
    <property type="component" value="Unassembled WGS sequence"/>
</dbReference>
<evidence type="ECO:0000313" key="2">
    <source>
        <dbReference type="Proteomes" id="UP000646827"/>
    </source>
</evidence>
<accession>A0A8H7VG47</accession>
<dbReference type="AlphaFoldDB" id="A0A8H7VG47"/>
<evidence type="ECO:0008006" key="3">
    <source>
        <dbReference type="Google" id="ProtNLM"/>
    </source>
</evidence>
<name>A0A8H7VG47_9FUNG</name>
<reference evidence="1 2" key="1">
    <citation type="submission" date="2020-12" db="EMBL/GenBank/DDBJ databases">
        <title>Metabolic potential, ecology and presence of endohyphal bacteria is reflected in genomic diversity of Mucoromycotina.</title>
        <authorList>
            <person name="Muszewska A."/>
            <person name="Okrasinska A."/>
            <person name="Steczkiewicz K."/>
            <person name="Drgas O."/>
            <person name="Orlowska M."/>
            <person name="Perlinska-Lenart U."/>
            <person name="Aleksandrzak-Piekarczyk T."/>
            <person name="Szatraj K."/>
            <person name="Zielenkiewicz U."/>
            <person name="Pilsyk S."/>
            <person name="Malc E."/>
            <person name="Mieczkowski P."/>
            <person name="Kruszewska J.S."/>
            <person name="Biernat P."/>
            <person name="Pawlowska J."/>
        </authorList>
    </citation>
    <scope>NUCLEOTIDE SEQUENCE [LARGE SCALE GENOMIC DNA]</scope>
    <source>
        <strain evidence="1 2">CBS 142.35</strain>
    </source>
</reference>
<protein>
    <recommendedName>
        <fullName evidence="3">Zinc finger FYVE domain-containing protein 19</fullName>
    </recommendedName>
</protein>
<evidence type="ECO:0000313" key="1">
    <source>
        <dbReference type="EMBL" id="KAG2221736.1"/>
    </source>
</evidence>
<dbReference type="Pfam" id="PF22586">
    <property type="entry name" value="ANCHR-like_BBOX"/>
    <property type="match status" value="1"/>
</dbReference>
<dbReference type="InterPro" id="IPR044553">
    <property type="entry name" value="Bbox1_ANCHR"/>
</dbReference>
<dbReference type="SUPFAM" id="SSF57845">
    <property type="entry name" value="B-box zinc-binding domain"/>
    <property type="match status" value="1"/>
</dbReference>
<gene>
    <name evidence="1" type="ORF">INT45_007142</name>
</gene>
<comment type="caution">
    <text evidence="1">The sequence shown here is derived from an EMBL/GenBank/DDBJ whole genome shotgun (WGS) entry which is preliminary data.</text>
</comment>
<keyword evidence="2" id="KW-1185">Reference proteome</keyword>
<organism evidence="1 2">
    <name type="scientific">Circinella minor</name>
    <dbReference type="NCBI Taxonomy" id="1195481"/>
    <lineage>
        <taxon>Eukaryota</taxon>
        <taxon>Fungi</taxon>
        <taxon>Fungi incertae sedis</taxon>
        <taxon>Mucoromycota</taxon>
        <taxon>Mucoromycotina</taxon>
        <taxon>Mucoromycetes</taxon>
        <taxon>Mucorales</taxon>
        <taxon>Lichtheimiaceae</taxon>
        <taxon>Circinella</taxon>
    </lineage>
</organism>